<dbReference type="PANTHER" id="PTHR43400">
    <property type="entry name" value="FUMARATE REDUCTASE"/>
    <property type="match status" value="1"/>
</dbReference>
<dbReference type="InterPro" id="IPR036188">
    <property type="entry name" value="FAD/NAD-bd_sf"/>
</dbReference>
<dbReference type="EMBL" id="CP136137">
    <property type="protein sequence ID" value="WYY08319.1"/>
    <property type="molecule type" value="Genomic_DNA"/>
</dbReference>
<feature type="domain" description="FAD-dependent oxidoreductase 2 FAD-binding" evidence="5">
    <location>
        <begin position="6"/>
        <end position="535"/>
    </location>
</feature>
<dbReference type="InterPro" id="IPR050315">
    <property type="entry name" value="FAD-oxidoreductase_2"/>
</dbReference>
<dbReference type="EC" id="1.3.99.4" evidence="6"/>
<dbReference type="InterPro" id="IPR027477">
    <property type="entry name" value="Succ_DH/fumarate_Rdtase_cat_sf"/>
</dbReference>
<dbReference type="PANTHER" id="PTHR43400:SF10">
    <property type="entry name" value="3-OXOSTEROID 1-DEHYDROGENASE"/>
    <property type="match status" value="1"/>
</dbReference>
<dbReference type="InterPro" id="IPR003953">
    <property type="entry name" value="FAD-dep_OxRdtase_2_FAD-bd"/>
</dbReference>
<dbReference type="Proteomes" id="UP001479933">
    <property type="component" value="Chromosome"/>
</dbReference>
<sequence length="572" mass="60992">MSEEFDVIVVGAGGAGLAAALTAASKGLKTVLIEKSPYWGGSTSRSGGGVWIPNNSVLRRDGVQDTPERAREYAHAIIGEHAPAERIDTYLDRGPEALDYLIAHSPLNLEWVKGYSDYYPEAPGGRAMGRSVEPRPFDARQLGDDLATLHPQYTKAPLNMVVLQSDYRWLNTGLRHWRGPLRMAKVGARFFWSRLRGKKMIAMGAALAAELLVGCRQAGVDVRLNTPLTDLITEKGAVVGVHATVDGASTELRARYGVILGTGGFEHNPQMRAKYQRAPIGSEWTTGAPSNTGDGITAAIAAGADVALMDDAWWGPTIPLPKGPWFALSERSVPGTFIVNTRGDRFMNESLPYVEAVHQMYGGTFGQGDGPGENVPSWLIFDQRCRNRYLFAGVTARQPLPKSWLKSGVVVKAATLDELAEQTGLPADRLKATTERFNGFARSGTDSDFHRGTSAYDHYYGDITNKPNPSLGVVDTAPFYAVKMVPGDLGTKGGVTTDAAGRALRADGSVIEGLYASGNTSAPVMGHTYAGPGATIGPAMVFGYLAALDAVSKSQASVDPSDIPSDPTHAGA</sequence>
<keyword evidence="3" id="KW-0274">FAD</keyword>
<keyword evidence="4 6" id="KW-0560">Oxidoreductase</keyword>
<name>A0ABZ2U606_9ACTN</name>
<dbReference type="Gene3D" id="3.50.50.60">
    <property type="entry name" value="FAD/NAD(P)-binding domain"/>
    <property type="match status" value="2"/>
</dbReference>
<dbReference type="Pfam" id="PF00890">
    <property type="entry name" value="FAD_binding_2"/>
    <property type="match status" value="1"/>
</dbReference>
<keyword evidence="2" id="KW-0285">Flavoprotein</keyword>
<organism evidence="6 7">
    <name type="scientific">Gordonia hydrophobica</name>
    <dbReference type="NCBI Taxonomy" id="40516"/>
    <lineage>
        <taxon>Bacteria</taxon>
        <taxon>Bacillati</taxon>
        <taxon>Actinomycetota</taxon>
        <taxon>Actinomycetes</taxon>
        <taxon>Mycobacteriales</taxon>
        <taxon>Gordoniaceae</taxon>
        <taxon>Gordonia</taxon>
    </lineage>
</organism>
<evidence type="ECO:0000256" key="4">
    <source>
        <dbReference type="ARBA" id="ARBA00023002"/>
    </source>
</evidence>
<evidence type="ECO:0000256" key="3">
    <source>
        <dbReference type="ARBA" id="ARBA00022827"/>
    </source>
</evidence>
<evidence type="ECO:0000256" key="2">
    <source>
        <dbReference type="ARBA" id="ARBA00022630"/>
    </source>
</evidence>
<dbReference type="PRINTS" id="PR00469">
    <property type="entry name" value="PNDRDTASEII"/>
</dbReference>
<evidence type="ECO:0000313" key="7">
    <source>
        <dbReference type="Proteomes" id="UP001479933"/>
    </source>
</evidence>
<dbReference type="GO" id="GO:0047571">
    <property type="term" value="F:3-oxosteroid 1-dehydrogenase activity"/>
    <property type="evidence" value="ECO:0007669"/>
    <property type="project" value="UniProtKB-EC"/>
</dbReference>
<comment type="cofactor">
    <cofactor evidence="1">
        <name>FAD</name>
        <dbReference type="ChEBI" id="CHEBI:57692"/>
    </cofactor>
</comment>
<protein>
    <submittedName>
        <fullName evidence="6">3-oxosteroid 1-dehydrogenase</fullName>
        <ecNumber evidence="6">1.3.99.4</ecNumber>
    </submittedName>
</protein>
<accession>A0ABZ2U606</accession>
<evidence type="ECO:0000259" key="5">
    <source>
        <dbReference type="Pfam" id="PF00890"/>
    </source>
</evidence>
<dbReference type="RefSeq" id="WP_066168658.1">
    <property type="nucleotide sequence ID" value="NZ_CP136137.1"/>
</dbReference>
<proteinExistence type="predicted"/>
<evidence type="ECO:0000256" key="1">
    <source>
        <dbReference type="ARBA" id="ARBA00001974"/>
    </source>
</evidence>
<dbReference type="SUPFAM" id="SSF56425">
    <property type="entry name" value="Succinate dehydrogenase/fumarate reductase flavoprotein, catalytic domain"/>
    <property type="match status" value="1"/>
</dbReference>
<dbReference type="NCBIfam" id="NF005882">
    <property type="entry name" value="PRK07843.1"/>
    <property type="match status" value="1"/>
</dbReference>
<dbReference type="SUPFAM" id="SSF51905">
    <property type="entry name" value="FAD/NAD(P)-binding domain"/>
    <property type="match status" value="1"/>
</dbReference>
<evidence type="ECO:0000313" key="6">
    <source>
        <dbReference type="EMBL" id="WYY08319.1"/>
    </source>
</evidence>
<keyword evidence="7" id="KW-1185">Reference proteome</keyword>
<gene>
    <name evidence="6" type="primary">kstD</name>
    <name evidence="6" type="ORF">RVF87_04380</name>
</gene>
<reference evidence="6 7" key="1">
    <citation type="journal article" date="2023" name="Virus Evol.">
        <title>Computational host range prediction-The good, the bad, and the ugly.</title>
        <authorList>
            <person name="Howell A.A."/>
            <person name="Versoza C.J."/>
            <person name="Pfeifer S.P."/>
        </authorList>
    </citation>
    <scope>NUCLEOTIDE SEQUENCE [LARGE SCALE GENOMIC DNA]</scope>
    <source>
        <strain evidence="6 7">1610/1b</strain>
    </source>
</reference>